<proteinExistence type="predicted"/>
<dbReference type="EMBL" id="VOIH02000004">
    <property type="protein sequence ID" value="KAF3447752.1"/>
    <property type="molecule type" value="Genomic_DNA"/>
</dbReference>
<name>A0A8K0H892_9ROSA</name>
<dbReference type="AlphaFoldDB" id="A0A8K0H892"/>
<gene>
    <name evidence="1" type="ORF">FNV43_RR08455</name>
</gene>
<reference evidence="1" key="1">
    <citation type="submission" date="2020-03" db="EMBL/GenBank/DDBJ databases">
        <title>A high-quality chromosome-level genome assembly of a woody plant with both climbing and erect habits, Rhamnella rubrinervis.</title>
        <authorList>
            <person name="Lu Z."/>
            <person name="Yang Y."/>
            <person name="Zhu X."/>
            <person name="Sun Y."/>
        </authorList>
    </citation>
    <scope>NUCLEOTIDE SEQUENCE</scope>
    <source>
        <strain evidence="1">BYM</strain>
        <tissue evidence="1">Leaf</tissue>
    </source>
</reference>
<comment type="caution">
    <text evidence="1">The sequence shown here is derived from an EMBL/GenBank/DDBJ whole genome shotgun (WGS) entry which is preliminary data.</text>
</comment>
<accession>A0A8K0H892</accession>
<evidence type="ECO:0000313" key="2">
    <source>
        <dbReference type="Proteomes" id="UP000796880"/>
    </source>
</evidence>
<protein>
    <submittedName>
        <fullName evidence="1">Uncharacterized protein</fullName>
    </submittedName>
</protein>
<organism evidence="1 2">
    <name type="scientific">Rhamnella rubrinervis</name>
    <dbReference type="NCBI Taxonomy" id="2594499"/>
    <lineage>
        <taxon>Eukaryota</taxon>
        <taxon>Viridiplantae</taxon>
        <taxon>Streptophyta</taxon>
        <taxon>Embryophyta</taxon>
        <taxon>Tracheophyta</taxon>
        <taxon>Spermatophyta</taxon>
        <taxon>Magnoliopsida</taxon>
        <taxon>eudicotyledons</taxon>
        <taxon>Gunneridae</taxon>
        <taxon>Pentapetalae</taxon>
        <taxon>rosids</taxon>
        <taxon>fabids</taxon>
        <taxon>Rosales</taxon>
        <taxon>Rhamnaceae</taxon>
        <taxon>rhamnoid group</taxon>
        <taxon>Rhamneae</taxon>
        <taxon>Rhamnella</taxon>
    </lineage>
</organism>
<sequence>MAFLDNKPNLLRFLMQETAIVTFIIETYSGIINEEYLISHNEIEENTALYLNDGNDIIVANHVLLTIDEHDRLYNFYNYDVNYDDDTNVGMHKDDIALDNDIELDHDWMRDDDEVNDAFEVPIRANCDVHFVSVGFRMDSVLISPTGDDSHRHHNDIELDHDWMRGDDEVNDAFEVPIKANCDVHFASAEFRMNSIPILYIGDDSHRHHPIRNESNL</sequence>
<evidence type="ECO:0000313" key="1">
    <source>
        <dbReference type="EMBL" id="KAF3447752.1"/>
    </source>
</evidence>
<dbReference type="Proteomes" id="UP000796880">
    <property type="component" value="Unassembled WGS sequence"/>
</dbReference>
<keyword evidence="2" id="KW-1185">Reference proteome</keyword>